<dbReference type="InterPro" id="IPR008197">
    <property type="entry name" value="WAP_dom"/>
</dbReference>
<dbReference type="InterPro" id="IPR036645">
    <property type="entry name" value="Elafin-like_sf"/>
</dbReference>
<reference evidence="2" key="3">
    <citation type="submission" date="2025-09" db="UniProtKB">
        <authorList>
            <consortium name="Ensembl"/>
        </authorList>
    </citation>
    <scope>IDENTIFICATION</scope>
</reference>
<evidence type="ECO:0000313" key="3">
    <source>
        <dbReference type="Proteomes" id="UP000694680"/>
    </source>
</evidence>
<evidence type="ECO:0000313" key="2">
    <source>
        <dbReference type="Ensembl" id="ENSGWIP00000004260.1"/>
    </source>
</evidence>
<dbReference type="Ensembl" id="ENSGWIT00000004569.1">
    <property type="protein sequence ID" value="ENSGWIP00000004260.1"/>
    <property type="gene ID" value="ENSGWIG00000002287.1"/>
</dbReference>
<protein>
    <recommendedName>
        <fullName evidence="1">WAP domain-containing protein</fullName>
    </recommendedName>
</protein>
<dbReference type="AlphaFoldDB" id="A0A8C5DAG7"/>
<dbReference type="GO" id="GO:0030414">
    <property type="term" value="F:peptidase inhibitor activity"/>
    <property type="evidence" value="ECO:0007669"/>
    <property type="project" value="InterPro"/>
</dbReference>
<dbReference type="GO" id="GO:0005576">
    <property type="term" value="C:extracellular region"/>
    <property type="evidence" value="ECO:0007669"/>
    <property type="project" value="InterPro"/>
</dbReference>
<proteinExistence type="predicted"/>
<feature type="domain" description="WAP" evidence="1">
    <location>
        <begin position="3"/>
        <end position="52"/>
    </location>
</feature>
<organism evidence="2 3">
    <name type="scientific">Gouania willdenowi</name>
    <name type="common">Blunt-snouted clingfish</name>
    <name type="synonym">Lepadogaster willdenowi</name>
    <dbReference type="NCBI Taxonomy" id="441366"/>
    <lineage>
        <taxon>Eukaryota</taxon>
        <taxon>Metazoa</taxon>
        <taxon>Chordata</taxon>
        <taxon>Craniata</taxon>
        <taxon>Vertebrata</taxon>
        <taxon>Euteleostomi</taxon>
        <taxon>Actinopterygii</taxon>
        <taxon>Neopterygii</taxon>
        <taxon>Teleostei</taxon>
        <taxon>Neoteleostei</taxon>
        <taxon>Acanthomorphata</taxon>
        <taxon>Ovalentaria</taxon>
        <taxon>Blenniimorphae</taxon>
        <taxon>Blenniiformes</taxon>
        <taxon>Gobiesocoidei</taxon>
        <taxon>Gobiesocidae</taxon>
        <taxon>Gobiesocinae</taxon>
        <taxon>Gouania</taxon>
    </lineage>
</organism>
<dbReference type="PROSITE" id="PS51390">
    <property type="entry name" value="WAP"/>
    <property type="match status" value="1"/>
</dbReference>
<dbReference type="Proteomes" id="UP000694680">
    <property type="component" value="Chromosome 7"/>
</dbReference>
<name>A0A8C5DAG7_GOUWI</name>
<sequence length="58" mass="6323">KDRINHPGKCCPHAPLSLMLKGCEDKCTKDSDCPDHDKCCNSGCGLVCTSYCVGELRH</sequence>
<dbReference type="Gene3D" id="4.10.75.10">
    <property type="entry name" value="Elafin-like"/>
    <property type="match status" value="1"/>
</dbReference>
<reference evidence="2" key="2">
    <citation type="submission" date="2025-08" db="UniProtKB">
        <authorList>
            <consortium name="Ensembl"/>
        </authorList>
    </citation>
    <scope>IDENTIFICATION</scope>
</reference>
<evidence type="ECO:0000259" key="1">
    <source>
        <dbReference type="PROSITE" id="PS51390"/>
    </source>
</evidence>
<keyword evidence="3" id="KW-1185">Reference proteome</keyword>
<dbReference type="Pfam" id="PF00095">
    <property type="entry name" value="WAP"/>
    <property type="match status" value="1"/>
</dbReference>
<reference evidence="2" key="1">
    <citation type="submission" date="2020-06" db="EMBL/GenBank/DDBJ databases">
        <authorList>
            <consortium name="Wellcome Sanger Institute Data Sharing"/>
        </authorList>
    </citation>
    <scope>NUCLEOTIDE SEQUENCE [LARGE SCALE GENOMIC DNA]</scope>
</reference>
<accession>A0A8C5DAG7</accession>
<dbReference type="SUPFAM" id="SSF57256">
    <property type="entry name" value="Elafin-like"/>
    <property type="match status" value="1"/>
</dbReference>